<feature type="transmembrane region" description="Helical" evidence="6">
    <location>
        <begin position="116"/>
        <end position="140"/>
    </location>
</feature>
<reference evidence="8" key="1">
    <citation type="thesis" date="2020" institute="ProQuest LLC" country="789 East Eisenhower Parkway, Ann Arbor, MI, USA">
        <title>Comparative Genomics and Chromosome Evolution.</title>
        <authorList>
            <person name="Mudd A.B."/>
        </authorList>
    </citation>
    <scope>NUCLEOTIDE SEQUENCE</scope>
    <source>
        <strain evidence="8">Female2</strain>
        <tissue evidence="8">Blood</tissue>
    </source>
</reference>
<evidence type="ECO:0000256" key="4">
    <source>
        <dbReference type="ARBA" id="ARBA00022989"/>
    </source>
</evidence>
<dbReference type="OrthoDB" id="5086884at2759"/>
<dbReference type="Gene3D" id="1.20.1250.20">
    <property type="entry name" value="MFS general substrate transporter like domains"/>
    <property type="match status" value="1"/>
</dbReference>
<name>A0A8T2J7C9_9PIPI</name>
<keyword evidence="4 6" id="KW-1133">Transmembrane helix</keyword>
<dbReference type="InterPro" id="IPR020846">
    <property type="entry name" value="MFS_dom"/>
</dbReference>
<dbReference type="EMBL" id="JAACNH010000006">
    <property type="protein sequence ID" value="KAG8441099.1"/>
    <property type="molecule type" value="Genomic_DNA"/>
</dbReference>
<evidence type="ECO:0000256" key="1">
    <source>
        <dbReference type="ARBA" id="ARBA00004141"/>
    </source>
</evidence>
<evidence type="ECO:0000256" key="6">
    <source>
        <dbReference type="SAM" id="Phobius"/>
    </source>
</evidence>
<dbReference type="InterPro" id="IPR036259">
    <property type="entry name" value="MFS_trans_sf"/>
</dbReference>
<proteinExistence type="predicted"/>
<dbReference type="PROSITE" id="PS50850">
    <property type="entry name" value="MFS"/>
    <property type="match status" value="1"/>
</dbReference>
<dbReference type="Proteomes" id="UP000812440">
    <property type="component" value="Chromosome 3"/>
</dbReference>
<evidence type="ECO:0000256" key="2">
    <source>
        <dbReference type="ARBA" id="ARBA00022448"/>
    </source>
</evidence>
<feature type="domain" description="Major facilitator superfamily (MFS) profile" evidence="7">
    <location>
        <begin position="51"/>
        <end position="255"/>
    </location>
</feature>
<dbReference type="GO" id="GO:0015842">
    <property type="term" value="P:aminergic neurotransmitter loading into synaptic vesicle"/>
    <property type="evidence" value="ECO:0007669"/>
    <property type="project" value="TreeGrafter"/>
</dbReference>
<dbReference type="InterPro" id="IPR050930">
    <property type="entry name" value="MFS_Vesicular_Transporter"/>
</dbReference>
<feature type="transmembrane region" description="Helical" evidence="6">
    <location>
        <begin position="89"/>
        <end position="109"/>
    </location>
</feature>
<keyword evidence="3 6" id="KW-0812">Transmembrane</keyword>
<dbReference type="PANTHER" id="PTHR23506">
    <property type="entry name" value="GH10249P"/>
    <property type="match status" value="1"/>
</dbReference>
<feature type="transmembrane region" description="Helical" evidence="6">
    <location>
        <begin position="50"/>
        <end position="69"/>
    </location>
</feature>
<keyword evidence="9" id="KW-1185">Reference proteome</keyword>
<dbReference type="GO" id="GO:0005335">
    <property type="term" value="F:serotonin:sodium:chloride symporter activity"/>
    <property type="evidence" value="ECO:0007669"/>
    <property type="project" value="TreeGrafter"/>
</dbReference>
<evidence type="ECO:0000256" key="3">
    <source>
        <dbReference type="ARBA" id="ARBA00022692"/>
    </source>
</evidence>
<dbReference type="FunFam" id="1.20.1250.20:FF:000401">
    <property type="entry name" value="Vesicular amine transporter"/>
    <property type="match status" value="1"/>
</dbReference>
<dbReference type="GO" id="GO:0043195">
    <property type="term" value="C:terminal bouton"/>
    <property type="evidence" value="ECO:0007669"/>
    <property type="project" value="TreeGrafter"/>
</dbReference>
<evidence type="ECO:0000313" key="9">
    <source>
        <dbReference type="Proteomes" id="UP000812440"/>
    </source>
</evidence>
<dbReference type="PANTHER" id="PTHR23506:SF42">
    <property type="entry name" value="CHROMAFFIN GRANULE AMINE TRANSPORTER"/>
    <property type="match status" value="1"/>
</dbReference>
<protein>
    <recommendedName>
        <fullName evidence="7">Major facilitator superfamily (MFS) profile domain-containing protein</fullName>
    </recommendedName>
</protein>
<feature type="transmembrane region" description="Helical" evidence="6">
    <location>
        <begin position="205"/>
        <end position="228"/>
    </location>
</feature>
<feature type="transmembrane region" description="Helical" evidence="6">
    <location>
        <begin position="175"/>
        <end position="193"/>
    </location>
</feature>
<dbReference type="Pfam" id="PF07690">
    <property type="entry name" value="MFS_1"/>
    <property type="match status" value="1"/>
</dbReference>
<dbReference type="AlphaFoldDB" id="A0A8T2J7C9"/>
<feature type="transmembrane region" description="Helical" evidence="6">
    <location>
        <begin position="12"/>
        <end position="29"/>
    </location>
</feature>
<keyword evidence="2" id="KW-0813">Transport</keyword>
<evidence type="ECO:0000256" key="5">
    <source>
        <dbReference type="ARBA" id="ARBA00023136"/>
    </source>
</evidence>
<organism evidence="8 9">
    <name type="scientific">Hymenochirus boettgeri</name>
    <name type="common">Congo dwarf clawed frog</name>
    <dbReference type="NCBI Taxonomy" id="247094"/>
    <lineage>
        <taxon>Eukaryota</taxon>
        <taxon>Metazoa</taxon>
        <taxon>Chordata</taxon>
        <taxon>Craniata</taxon>
        <taxon>Vertebrata</taxon>
        <taxon>Euteleostomi</taxon>
        <taxon>Amphibia</taxon>
        <taxon>Batrachia</taxon>
        <taxon>Anura</taxon>
        <taxon>Pipoidea</taxon>
        <taxon>Pipidae</taxon>
        <taxon>Pipinae</taxon>
        <taxon>Hymenochirus</taxon>
    </lineage>
</organism>
<comment type="subcellular location">
    <subcellularLocation>
        <location evidence="1">Membrane</location>
        <topology evidence="1">Multi-pass membrane protein</topology>
    </subcellularLocation>
</comment>
<keyword evidence="5 6" id="KW-0472">Membrane</keyword>
<evidence type="ECO:0000259" key="7">
    <source>
        <dbReference type="PROSITE" id="PS50850"/>
    </source>
</evidence>
<dbReference type="SUPFAM" id="SSF103473">
    <property type="entry name" value="MFS general substrate transporter"/>
    <property type="match status" value="1"/>
</dbReference>
<gene>
    <name evidence="8" type="ORF">GDO86_006734</name>
</gene>
<feature type="transmembrane region" description="Helical" evidence="6">
    <location>
        <begin position="146"/>
        <end position="168"/>
    </location>
</feature>
<dbReference type="GO" id="GO:0030672">
    <property type="term" value="C:synaptic vesicle membrane"/>
    <property type="evidence" value="ECO:0007669"/>
    <property type="project" value="TreeGrafter"/>
</dbReference>
<sequence length="255" mass="27385">MYELVGKASPFLFLLALALLDGVLLMFILRPQISPSTSTPPSFYSLLKDRYILVAAGSLCIASMAIGVLESTLPIWMTGTMCSPAWQIGLVFLPATVCYLVSSTLFGMLSHKFGRWLCCLLGMVLMGISLLCMLPAVTIYGLLLPLAVTGISLGIVDSSIMPMMAYLVDLRHSSVYGAVYAISDMALCFGYAVGPSAAGAIAQAIGFRLLMVIIGVLNILYAPLCILLRNPLGKEEKMALLSQDSIVPSHVRRKP</sequence>
<comment type="caution">
    <text evidence="8">The sequence shown here is derived from an EMBL/GenBank/DDBJ whole genome shotgun (WGS) entry which is preliminary data.</text>
</comment>
<evidence type="ECO:0000313" key="8">
    <source>
        <dbReference type="EMBL" id="KAG8441099.1"/>
    </source>
</evidence>
<dbReference type="InterPro" id="IPR011701">
    <property type="entry name" value="MFS"/>
</dbReference>
<accession>A0A8T2J7C9</accession>